<reference evidence="4 5" key="1">
    <citation type="submission" date="2018-04" db="EMBL/GenBank/DDBJ databases">
        <authorList>
            <person name="Eckel V.P."/>
            <person name="Vogel R.F."/>
        </authorList>
    </citation>
    <scope>NUCLEOTIDE SEQUENCE [LARGE SCALE GENOMIC DNA]</scope>
    <source>
        <strain evidence="5">TMW 2.1764</strain>
    </source>
</reference>
<dbReference type="InterPro" id="IPR050832">
    <property type="entry name" value="Bact_Acetyltransf"/>
</dbReference>
<organism evidence="4 5">
    <name type="scientific">Bifidobacterium tibiigranuli</name>
    <dbReference type="NCBI Taxonomy" id="2172043"/>
    <lineage>
        <taxon>Bacteria</taxon>
        <taxon>Bacillati</taxon>
        <taxon>Actinomycetota</taxon>
        <taxon>Actinomycetes</taxon>
        <taxon>Bifidobacteriales</taxon>
        <taxon>Bifidobacteriaceae</taxon>
        <taxon>Bifidobacterium</taxon>
    </lineage>
</organism>
<proteinExistence type="predicted"/>
<dbReference type="Pfam" id="PF00583">
    <property type="entry name" value="Acetyltransf_1"/>
    <property type="match status" value="1"/>
</dbReference>
<dbReference type="PROSITE" id="PS51186">
    <property type="entry name" value="GNAT"/>
    <property type="match status" value="1"/>
</dbReference>
<dbReference type="CDD" id="cd04301">
    <property type="entry name" value="NAT_SF"/>
    <property type="match status" value="1"/>
</dbReference>
<keyword evidence="5" id="KW-1185">Reference proteome</keyword>
<dbReference type="Gene3D" id="3.40.630.30">
    <property type="match status" value="1"/>
</dbReference>
<name>A0A5N6S3A3_9BIFI</name>
<dbReference type="AlphaFoldDB" id="A0A5N6S3A3"/>
<dbReference type="SUPFAM" id="SSF55729">
    <property type="entry name" value="Acyl-CoA N-acyltransferases (Nat)"/>
    <property type="match status" value="1"/>
</dbReference>
<evidence type="ECO:0000313" key="4">
    <source>
        <dbReference type="EMBL" id="KAE8128147.1"/>
    </source>
</evidence>
<evidence type="ECO:0000256" key="1">
    <source>
        <dbReference type="ARBA" id="ARBA00022679"/>
    </source>
</evidence>
<dbReference type="EMBL" id="QDAG01000006">
    <property type="protein sequence ID" value="KAE8128147.1"/>
    <property type="molecule type" value="Genomic_DNA"/>
</dbReference>
<dbReference type="Proteomes" id="UP000325415">
    <property type="component" value="Unassembled WGS sequence"/>
</dbReference>
<evidence type="ECO:0000256" key="2">
    <source>
        <dbReference type="ARBA" id="ARBA00023315"/>
    </source>
</evidence>
<gene>
    <name evidence="4" type="ORF">DDE84_06785</name>
</gene>
<keyword evidence="2" id="KW-0012">Acyltransferase</keyword>
<keyword evidence="1 4" id="KW-0808">Transferase</keyword>
<dbReference type="OrthoDB" id="5243635at2"/>
<feature type="domain" description="N-acetyltransferase" evidence="3">
    <location>
        <begin position="1"/>
        <end position="161"/>
    </location>
</feature>
<dbReference type="PANTHER" id="PTHR43877">
    <property type="entry name" value="AMINOALKYLPHOSPHONATE N-ACETYLTRANSFERASE-RELATED-RELATED"/>
    <property type="match status" value="1"/>
</dbReference>
<comment type="caution">
    <text evidence="4">The sequence shown here is derived from an EMBL/GenBank/DDBJ whole genome shotgun (WGS) entry which is preliminary data.</text>
</comment>
<protein>
    <submittedName>
        <fullName evidence="4">GNAT family N-acetyltransferase</fullName>
    </submittedName>
</protein>
<dbReference type="InterPro" id="IPR000182">
    <property type="entry name" value="GNAT_dom"/>
</dbReference>
<dbReference type="GO" id="GO:0016747">
    <property type="term" value="F:acyltransferase activity, transferring groups other than amino-acyl groups"/>
    <property type="evidence" value="ECO:0007669"/>
    <property type="project" value="InterPro"/>
</dbReference>
<sequence>MTIEPIMPAYMGKKAQVHSQTWHETYAGVLPQPMLDLVTPEFALNVTKAHDPSTVFIARFGDDVVGYAEFCDTARPPVTYPYTAELAAIYVLRRCQRRGIGSALIEAVRNAVSTPRLVLWVAEGNVDAQQFYAAMGFHATGVQQVEDDGAMRELEFANSDETAELGRHEA</sequence>
<dbReference type="InterPro" id="IPR016181">
    <property type="entry name" value="Acyl_CoA_acyltransferase"/>
</dbReference>
<evidence type="ECO:0000313" key="5">
    <source>
        <dbReference type="Proteomes" id="UP000325415"/>
    </source>
</evidence>
<evidence type="ECO:0000259" key="3">
    <source>
        <dbReference type="PROSITE" id="PS51186"/>
    </source>
</evidence>
<accession>A0A5N6S3A3</accession>